<dbReference type="SUPFAM" id="SSF54975">
    <property type="entry name" value="Acylphosphatase/BLUF domain-like"/>
    <property type="match status" value="1"/>
</dbReference>
<dbReference type="Gene3D" id="3.30.70.100">
    <property type="match status" value="1"/>
</dbReference>
<feature type="active site" evidence="5">
    <location>
        <position position="37"/>
    </location>
</feature>
<dbReference type="Proteomes" id="UP000280960">
    <property type="component" value="Chromosome"/>
</dbReference>
<keyword evidence="10" id="KW-1185">Reference proteome</keyword>
<accession>A0A3G2R354</accession>
<comment type="catalytic activity">
    <reaction evidence="4 5 6">
        <text>an acyl phosphate + H2O = a carboxylate + phosphate + H(+)</text>
        <dbReference type="Rhea" id="RHEA:14965"/>
        <dbReference type="ChEBI" id="CHEBI:15377"/>
        <dbReference type="ChEBI" id="CHEBI:15378"/>
        <dbReference type="ChEBI" id="CHEBI:29067"/>
        <dbReference type="ChEBI" id="CHEBI:43474"/>
        <dbReference type="ChEBI" id="CHEBI:59918"/>
        <dbReference type="EC" id="3.6.1.7"/>
    </reaction>
</comment>
<evidence type="ECO:0000256" key="6">
    <source>
        <dbReference type="RuleBase" id="RU000553"/>
    </source>
</evidence>
<dbReference type="PROSITE" id="PS00151">
    <property type="entry name" value="ACYLPHOSPHATASE_2"/>
    <property type="match status" value="1"/>
</dbReference>
<dbReference type="InterPro" id="IPR017968">
    <property type="entry name" value="Acylphosphatase_CS"/>
</dbReference>
<gene>
    <name evidence="9" type="ORF">D2962_04010</name>
</gene>
<comment type="similarity">
    <text evidence="1 7">Belongs to the acylphosphatase family.</text>
</comment>
<feature type="active site" evidence="5">
    <location>
        <position position="19"/>
    </location>
</feature>
<evidence type="ECO:0000256" key="1">
    <source>
        <dbReference type="ARBA" id="ARBA00005614"/>
    </source>
</evidence>
<evidence type="ECO:0000256" key="7">
    <source>
        <dbReference type="RuleBase" id="RU004168"/>
    </source>
</evidence>
<sequence>MKKFAHIRVYGIVQGVGMRYSTYRKATALSLTGYVKNLSDGSVEIKTEGEEKDIMALIDYIRTGLRWAQVDDMDVTWGEYKGKYNDFDIKY</sequence>
<evidence type="ECO:0000256" key="4">
    <source>
        <dbReference type="ARBA" id="ARBA00047645"/>
    </source>
</evidence>
<keyword evidence="5 6" id="KW-0378">Hydrolase</keyword>
<evidence type="ECO:0000256" key="2">
    <source>
        <dbReference type="ARBA" id="ARBA00012150"/>
    </source>
</evidence>
<dbReference type="EMBL" id="CP033169">
    <property type="protein sequence ID" value="AYO29880.1"/>
    <property type="molecule type" value="Genomic_DNA"/>
</dbReference>
<dbReference type="PANTHER" id="PTHR47268:SF4">
    <property type="entry name" value="ACYLPHOSPHATASE"/>
    <property type="match status" value="1"/>
</dbReference>
<evidence type="ECO:0000259" key="8">
    <source>
        <dbReference type="PROSITE" id="PS51160"/>
    </source>
</evidence>
<dbReference type="AlphaFoldDB" id="A0A3G2R354"/>
<dbReference type="GO" id="GO:0003998">
    <property type="term" value="F:acylphosphatase activity"/>
    <property type="evidence" value="ECO:0007669"/>
    <property type="project" value="UniProtKB-EC"/>
</dbReference>
<dbReference type="Pfam" id="PF00708">
    <property type="entry name" value="Acylphosphatase"/>
    <property type="match status" value="1"/>
</dbReference>
<dbReference type="InterPro" id="IPR020456">
    <property type="entry name" value="Acylphosphatase"/>
</dbReference>
<dbReference type="InterPro" id="IPR001792">
    <property type="entry name" value="Acylphosphatase-like_dom"/>
</dbReference>
<reference evidence="9 10" key="1">
    <citation type="submission" date="2018-10" db="EMBL/GenBank/DDBJ databases">
        <authorList>
            <person name="Zhang X."/>
        </authorList>
    </citation>
    <scope>NUCLEOTIDE SEQUENCE [LARGE SCALE GENOMIC DNA]</scope>
    <source>
        <strain evidence="9 10">SK-G1</strain>
    </source>
</reference>
<evidence type="ECO:0000313" key="10">
    <source>
        <dbReference type="Proteomes" id="UP000280960"/>
    </source>
</evidence>
<organism evidence="9 10">
    <name type="scientific">Biomaibacter acetigenes</name>
    <dbReference type="NCBI Taxonomy" id="2316383"/>
    <lineage>
        <taxon>Bacteria</taxon>
        <taxon>Bacillati</taxon>
        <taxon>Bacillota</taxon>
        <taxon>Clostridia</taxon>
        <taxon>Thermosediminibacterales</taxon>
        <taxon>Tepidanaerobacteraceae</taxon>
        <taxon>Biomaibacter</taxon>
    </lineage>
</organism>
<feature type="domain" description="Acylphosphatase-like" evidence="8">
    <location>
        <begin position="4"/>
        <end position="91"/>
    </location>
</feature>
<evidence type="ECO:0000256" key="3">
    <source>
        <dbReference type="ARBA" id="ARBA00015991"/>
    </source>
</evidence>
<evidence type="ECO:0000313" key="9">
    <source>
        <dbReference type="EMBL" id="AYO29880.1"/>
    </source>
</evidence>
<dbReference type="PROSITE" id="PS00150">
    <property type="entry name" value="ACYLPHOSPHATASE_1"/>
    <property type="match status" value="1"/>
</dbReference>
<dbReference type="EC" id="3.6.1.7" evidence="2 5"/>
<name>A0A3G2R354_9FIRM</name>
<dbReference type="PROSITE" id="PS51160">
    <property type="entry name" value="ACYLPHOSPHATASE_3"/>
    <property type="match status" value="1"/>
</dbReference>
<dbReference type="NCBIfam" id="NF011020">
    <property type="entry name" value="PRK14449.1"/>
    <property type="match status" value="1"/>
</dbReference>
<proteinExistence type="inferred from homology"/>
<dbReference type="PANTHER" id="PTHR47268">
    <property type="entry name" value="ACYLPHOSPHATASE"/>
    <property type="match status" value="1"/>
</dbReference>
<dbReference type="InterPro" id="IPR036046">
    <property type="entry name" value="Acylphosphatase-like_dom_sf"/>
</dbReference>
<dbReference type="KEGG" id="bacg:D2962_04010"/>
<protein>
    <recommendedName>
        <fullName evidence="3 5">Acylphosphatase</fullName>
        <ecNumber evidence="2 5">3.6.1.7</ecNumber>
    </recommendedName>
</protein>
<evidence type="ECO:0000256" key="5">
    <source>
        <dbReference type="PROSITE-ProRule" id="PRU00520"/>
    </source>
</evidence>
<dbReference type="RefSeq" id="WP_120765327.1">
    <property type="nucleotide sequence ID" value="NZ_CP033169.1"/>
</dbReference>